<feature type="transmembrane region" description="Helical" evidence="6">
    <location>
        <begin position="45"/>
        <end position="63"/>
    </location>
</feature>
<feature type="transmembrane region" description="Helical" evidence="6">
    <location>
        <begin position="99"/>
        <end position="117"/>
    </location>
</feature>
<dbReference type="InterPro" id="IPR011701">
    <property type="entry name" value="MFS"/>
</dbReference>
<dbReference type="OrthoDB" id="9809599at2"/>
<feature type="transmembrane region" description="Helical" evidence="6">
    <location>
        <begin position="258"/>
        <end position="275"/>
    </location>
</feature>
<protein>
    <recommendedName>
        <fullName evidence="7">Major facilitator superfamily (MFS) profile domain-containing protein</fullName>
    </recommendedName>
</protein>
<dbReference type="SUPFAM" id="SSF103473">
    <property type="entry name" value="MFS general substrate transporter"/>
    <property type="match status" value="1"/>
</dbReference>
<dbReference type="Gene3D" id="1.20.1250.20">
    <property type="entry name" value="MFS general substrate transporter like domains"/>
    <property type="match status" value="2"/>
</dbReference>
<dbReference type="InterPro" id="IPR036259">
    <property type="entry name" value="MFS_trans_sf"/>
</dbReference>
<evidence type="ECO:0000256" key="2">
    <source>
        <dbReference type="ARBA" id="ARBA00022692"/>
    </source>
</evidence>
<feature type="transmembrane region" description="Helical" evidence="6">
    <location>
        <begin position="138"/>
        <end position="159"/>
    </location>
</feature>
<feature type="transmembrane region" description="Helical" evidence="6">
    <location>
        <begin position="344"/>
        <end position="365"/>
    </location>
</feature>
<dbReference type="EMBL" id="MLCF01000011">
    <property type="protein sequence ID" value="OIV38842.1"/>
    <property type="molecule type" value="Genomic_DNA"/>
</dbReference>
<dbReference type="PANTHER" id="PTHR23514:SF13">
    <property type="entry name" value="INNER MEMBRANE PROTEIN YBJJ"/>
    <property type="match status" value="1"/>
</dbReference>
<dbReference type="GO" id="GO:0022857">
    <property type="term" value="F:transmembrane transporter activity"/>
    <property type="evidence" value="ECO:0007669"/>
    <property type="project" value="InterPro"/>
</dbReference>
<comment type="caution">
    <text evidence="8">The sequence shown here is derived from an EMBL/GenBank/DDBJ whole genome shotgun (WGS) entry which is preliminary data.</text>
</comment>
<feature type="transmembrane region" description="Helical" evidence="6">
    <location>
        <begin position="12"/>
        <end position="33"/>
    </location>
</feature>
<dbReference type="PANTHER" id="PTHR23514">
    <property type="entry name" value="BYPASS OF STOP CODON PROTEIN 6"/>
    <property type="match status" value="1"/>
</dbReference>
<gene>
    <name evidence="8" type="ORF">BIV57_03635</name>
</gene>
<evidence type="ECO:0000256" key="3">
    <source>
        <dbReference type="ARBA" id="ARBA00022989"/>
    </source>
</evidence>
<feature type="domain" description="Major facilitator superfamily (MFS) profile" evidence="7">
    <location>
        <begin position="1"/>
        <end position="397"/>
    </location>
</feature>
<feature type="transmembrane region" description="Helical" evidence="6">
    <location>
        <begin position="310"/>
        <end position="332"/>
    </location>
</feature>
<proteinExistence type="predicted"/>
<evidence type="ECO:0000256" key="5">
    <source>
        <dbReference type="SAM" id="MobiDB-lite"/>
    </source>
</evidence>
<dbReference type="AlphaFoldDB" id="A0A1J7CGQ2"/>
<keyword evidence="9" id="KW-1185">Reference proteome</keyword>
<dbReference type="GO" id="GO:0005886">
    <property type="term" value="C:plasma membrane"/>
    <property type="evidence" value="ECO:0007669"/>
    <property type="project" value="UniProtKB-SubCell"/>
</dbReference>
<name>A0A1J7CGQ2_9ACTN</name>
<evidence type="ECO:0000256" key="1">
    <source>
        <dbReference type="ARBA" id="ARBA00004651"/>
    </source>
</evidence>
<evidence type="ECO:0000259" key="7">
    <source>
        <dbReference type="PROSITE" id="PS50850"/>
    </source>
</evidence>
<keyword evidence="2 6" id="KW-0812">Transmembrane</keyword>
<dbReference type="STRING" id="1428644.BIV57_03635"/>
<dbReference type="PROSITE" id="PS50850">
    <property type="entry name" value="MFS"/>
    <property type="match status" value="1"/>
</dbReference>
<dbReference type="InterPro" id="IPR051788">
    <property type="entry name" value="MFS_Transporter"/>
</dbReference>
<sequence length="413" mass="41396">MPVVPLRPWRNAVFVAFAACGFAFANWVARIPAVRDSLHLSTQDMGLVLLSLSGGSVIGLTAADAVTQKLGPRRTIRFTMVLAGVALVVVGLGASAFPAVPLICVGLAAFGMGYGACDVAMNVQGALVEREVGKTIMPLLHATFSLGTLAGAGLGALASAAGVPVAVHLGIVGVLAGASVVVTGRHFPQQLPGGGQSAQDGPRGLGARLAAWGSVWADRRILLIGVVMLGMSFAEGSANDWISLGSVDGHGFDNTGGALAYAAFVAFMTVGRLLGGPALDRWGRVPVVRCTGLLAAIGLALFIFTSWPPAVIVGAALWGVGASLGFPVGMSAAADDPERASARVGAVATMGYAAFLVGPPLLGLLGQHFGILHALLAVLALIAAACVAAPAVAPPKPGPAARSSRDGSAVRSG</sequence>
<feature type="transmembrane region" description="Helical" evidence="6">
    <location>
        <begin position="371"/>
        <end position="393"/>
    </location>
</feature>
<feature type="transmembrane region" description="Helical" evidence="6">
    <location>
        <begin position="221"/>
        <end position="238"/>
    </location>
</feature>
<evidence type="ECO:0000256" key="6">
    <source>
        <dbReference type="SAM" id="Phobius"/>
    </source>
</evidence>
<feature type="transmembrane region" description="Helical" evidence="6">
    <location>
        <begin position="75"/>
        <end position="93"/>
    </location>
</feature>
<organism evidence="8 9">
    <name type="scientific">Mangrovactinospora gilvigrisea</name>
    <dbReference type="NCBI Taxonomy" id="1428644"/>
    <lineage>
        <taxon>Bacteria</taxon>
        <taxon>Bacillati</taxon>
        <taxon>Actinomycetota</taxon>
        <taxon>Actinomycetes</taxon>
        <taxon>Kitasatosporales</taxon>
        <taxon>Streptomycetaceae</taxon>
        <taxon>Mangrovactinospora</taxon>
    </lineage>
</organism>
<dbReference type="Proteomes" id="UP000243342">
    <property type="component" value="Unassembled WGS sequence"/>
</dbReference>
<dbReference type="InterPro" id="IPR020846">
    <property type="entry name" value="MFS_dom"/>
</dbReference>
<evidence type="ECO:0000313" key="9">
    <source>
        <dbReference type="Proteomes" id="UP000243342"/>
    </source>
</evidence>
<keyword evidence="3 6" id="KW-1133">Transmembrane helix</keyword>
<comment type="subcellular location">
    <subcellularLocation>
        <location evidence="1">Cell membrane</location>
        <topology evidence="1">Multi-pass membrane protein</topology>
    </subcellularLocation>
</comment>
<dbReference type="CDD" id="cd17393">
    <property type="entry name" value="MFS_MosC_like"/>
    <property type="match status" value="1"/>
</dbReference>
<feature type="transmembrane region" description="Helical" evidence="6">
    <location>
        <begin position="165"/>
        <end position="184"/>
    </location>
</feature>
<dbReference type="Pfam" id="PF07690">
    <property type="entry name" value="MFS_1"/>
    <property type="match status" value="1"/>
</dbReference>
<reference evidence="8 9" key="1">
    <citation type="submission" date="2016-10" db="EMBL/GenBank/DDBJ databases">
        <title>Genome sequence of Streptomyces gilvigriseus MUSC 26.</title>
        <authorList>
            <person name="Lee L.-H."/>
            <person name="Ser H.-L."/>
        </authorList>
    </citation>
    <scope>NUCLEOTIDE SEQUENCE [LARGE SCALE GENOMIC DNA]</scope>
    <source>
        <strain evidence="8 9">MUSC 26</strain>
    </source>
</reference>
<evidence type="ECO:0000313" key="8">
    <source>
        <dbReference type="EMBL" id="OIV38842.1"/>
    </source>
</evidence>
<evidence type="ECO:0000256" key="4">
    <source>
        <dbReference type="ARBA" id="ARBA00023136"/>
    </source>
</evidence>
<feature type="region of interest" description="Disordered" evidence="5">
    <location>
        <begin position="393"/>
        <end position="413"/>
    </location>
</feature>
<accession>A0A1J7CGQ2</accession>
<keyword evidence="4 6" id="KW-0472">Membrane</keyword>
<feature type="transmembrane region" description="Helical" evidence="6">
    <location>
        <begin position="287"/>
        <end position="304"/>
    </location>
</feature>